<gene>
    <name evidence="9" type="ORF">Slin15195_G119110</name>
</gene>
<keyword evidence="6" id="KW-0539">Nucleus</keyword>
<dbReference type="InterPro" id="IPR036864">
    <property type="entry name" value="Zn2-C6_fun-type_DNA-bd_sf"/>
</dbReference>
<comment type="subcellular location">
    <subcellularLocation>
        <location evidence="1">Nucleus</location>
    </subcellularLocation>
</comment>
<dbReference type="AlphaFoldDB" id="A0A9Q9EQA6"/>
<evidence type="ECO:0000313" key="10">
    <source>
        <dbReference type="Proteomes" id="UP001056384"/>
    </source>
</evidence>
<feature type="region of interest" description="Disordered" evidence="7">
    <location>
        <begin position="1"/>
        <end position="21"/>
    </location>
</feature>
<keyword evidence="3" id="KW-0805">Transcription regulation</keyword>
<keyword evidence="5" id="KW-0804">Transcription</keyword>
<dbReference type="PANTHER" id="PTHR47540:SF6">
    <property type="entry name" value="ZN(II)2CYS6 TRANSCRIPTION FACTOR (EUROFUNG)"/>
    <property type="match status" value="1"/>
</dbReference>
<keyword evidence="4" id="KW-0238">DNA-binding</keyword>
<dbReference type="CDD" id="cd12148">
    <property type="entry name" value="fungal_TF_MHR"/>
    <property type="match status" value="1"/>
</dbReference>
<feature type="domain" description="Zn(2)-C6 fungal-type" evidence="8">
    <location>
        <begin position="24"/>
        <end position="53"/>
    </location>
</feature>
<dbReference type="GO" id="GO:0043565">
    <property type="term" value="F:sequence-specific DNA binding"/>
    <property type="evidence" value="ECO:0007669"/>
    <property type="project" value="TreeGrafter"/>
</dbReference>
<dbReference type="Proteomes" id="UP001056384">
    <property type="component" value="Chromosome 11"/>
</dbReference>
<evidence type="ECO:0000256" key="3">
    <source>
        <dbReference type="ARBA" id="ARBA00023015"/>
    </source>
</evidence>
<feature type="region of interest" description="Disordered" evidence="7">
    <location>
        <begin position="78"/>
        <end position="99"/>
    </location>
</feature>
<evidence type="ECO:0000256" key="6">
    <source>
        <dbReference type="ARBA" id="ARBA00023242"/>
    </source>
</evidence>
<organism evidence="9 10">
    <name type="scientific">Septoria linicola</name>
    <dbReference type="NCBI Taxonomy" id="215465"/>
    <lineage>
        <taxon>Eukaryota</taxon>
        <taxon>Fungi</taxon>
        <taxon>Dikarya</taxon>
        <taxon>Ascomycota</taxon>
        <taxon>Pezizomycotina</taxon>
        <taxon>Dothideomycetes</taxon>
        <taxon>Dothideomycetidae</taxon>
        <taxon>Mycosphaerellales</taxon>
        <taxon>Mycosphaerellaceae</taxon>
        <taxon>Septoria</taxon>
    </lineage>
</organism>
<keyword evidence="10" id="KW-1185">Reference proteome</keyword>
<evidence type="ECO:0000256" key="2">
    <source>
        <dbReference type="ARBA" id="ARBA00022723"/>
    </source>
</evidence>
<proteinExistence type="predicted"/>
<dbReference type="PROSITE" id="PS50048">
    <property type="entry name" value="ZN2_CY6_FUNGAL_2"/>
    <property type="match status" value="1"/>
</dbReference>
<dbReference type="Pfam" id="PF04082">
    <property type="entry name" value="Fungal_trans"/>
    <property type="match status" value="1"/>
</dbReference>
<dbReference type="GO" id="GO:0005634">
    <property type="term" value="C:nucleus"/>
    <property type="evidence" value="ECO:0007669"/>
    <property type="project" value="UniProtKB-SubCell"/>
</dbReference>
<dbReference type="SMART" id="SM00906">
    <property type="entry name" value="Fungal_trans"/>
    <property type="match status" value="1"/>
</dbReference>
<sequence length="737" mass="81669">MDEEDDIIEPPEKRLRVPRRTPRACKQCRQAKIKCSGSLPCSRCARRREACVFPSDEPHVSVPERYLKDLEKRVAKAKQKSANGDQPFAPTLHSASNEAHADARGDSSLAATTIANAANDSRDHLRNASHSLDALAEASSAIAAAVPQGDDQIPSDSGVAADDVPDVLSPRNPLVSRSLPFVRDAAGRPHYLGPTSTWAFCRRALLILGPHSPGAHEDCDRLNNDGAAFRLRWDSKPSIDHGDLNNLPPADYALYLYNSVKFRLGELFGILDETSFMTNFERFHREPWQVACSQRLWFVEYLLILAYGKALLSHPGGRTPVPGSDFAARAMALLPDAAQLYEEGIPAIEVLALVALYFQSIDMRATAYQYIGQALRLCYVEGIHLHIPDDEFSPEFSKRCHKVWWVVYVLDRELSALMGAITPVADDNVTAFVAPERQTSILDRALMLRVRLSRLIADTCTTLYSVDDRFGSSFVRNTTGILHRLAGVSHEIDGVMTTLNQPAKSETPHMLRRIMLSYHHCIVLATRPLIMWLLMRSLPPERSEPQQLAVPIAALLHAAVDSATNIIMMLKSLTERGLLETFLPFQLEYAFSSGMLLSIIGSILPSYITDLSWNTTLQFVLDEMTAKANVVAPLRKKELEALHRLLDPVRTQEPLIVPGPNDFNLFGQQNDQETTGEGLQLSTADAGDTSGFYMPWDSMYDMGQSGQPELMLELAAQLETGDFDPSYLLGPIDGNVL</sequence>
<evidence type="ECO:0000256" key="7">
    <source>
        <dbReference type="SAM" id="MobiDB-lite"/>
    </source>
</evidence>
<evidence type="ECO:0000256" key="1">
    <source>
        <dbReference type="ARBA" id="ARBA00004123"/>
    </source>
</evidence>
<dbReference type="SMART" id="SM00066">
    <property type="entry name" value="GAL4"/>
    <property type="match status" value="1"/>
</dbReference>
<accession>A0A9Q9EQA6</accession>
<dbReference type="InterPro" id="IPR007219">
    <property type="entry name" value="XnlR_reg_dom"/>
</dbReference>
<keyword evidence="2" id="KW-0479">Metal-binding</keyword>
<reference evidence="9" key="1">
    <citation type="submission" date="2022-06" db="EMBL/GenBank/DDBJ databases">
        <title>Complete genome sequences of two strains of the flax pathogen Septoria linicola.</title>
        <authorList>
            <person name="Lapalu N."/>
            <person name="Simon A."/>
            <person name="Demenou B."/>
            <person name="Paumier D."/>
            <person name="Guillot M.-P."/>
            <person name="Gout L."/>
            <person name="Valade R."/>
        </authorList>
    </citation>
    <scope>NUCLEOTIDE SEQUENCE</scope>
    <source>
        <strain evidence="9">SE15195</strain>
    </source>
</reference>
<dbReference type="SUPFAM" id="SSF57701">
    <property type="entry name" value="Zn2/Cys6 DNA-binding domain"/>
    <property type="match status" value="1"/>
</dbReference>
<evidence type="ECO:0000259" key="8">
    <source>
        <dbReference type="PROSITE" id="PS50048"/>
    </source>
</evidence>
<dbReference type="GO" id="GO:0000981">
    <property type="term" value="F:DNA-binding transcription factor activity, RNA polymerase II-specific"/>
    <property type="evidence" value="ECO:0007669"/>
    <property type="project" value="InterPro"/>
</dbReference>
<evidence type="ECO:0000313" key="9">
    <source>
        <dbReference type="EMBL" id="USW58592.1"/>
    </source>
</evidence>
<dbReference type="PROSITE" id="PS00463">
    <property type="entry name" value="ZN2_CY6_FUNGAL_1"/>
    <property type="match status" value="1"/>
</dbReference>
<dbReference type="InterPro" id="IPR001138">
    <property type="entry name" value="Zn2Cys6_DnaBD"/>
</dbReference>
<protein>
    <recommendedName>
        <fullName evidence="8">Zn(2)-C6 fungal-type domain-containing protein</fullName>
    </recommendedName>
</protein>
<dbReference type="GO" id="GO:0006351">
    <property type="term" value="P:DNA-templated transcription"/>
    <property type="evidence" value="ECO:0007669"/>
    <property type="project" value="InterPro"/>
</dbReference>
<dbReference type="InterPro" id="IPR051711">
    <property type="entry name" value="Stress_Response_Reg"/>
</dbReference>
<dbReference type="GO" id="GO:0008270">
    <property type="term" value="F:zinc ion binding"/>
    <property type="evidence" value="ECO:0007669"/>
    <property type="project" value="InterPro"/>
</dbReference>
<dbReference type="EMBL" id="CP099428">
    <property type="protein sequence ID" value="USW58592.1"/>
    <property type="molecule type" value="Genomic_DNA"/>
</dbReference>
<evidence type="ECO:0000256" key="4">
    <source>
        <dbReference type="ARBA" id="ARBA00023125"/>
    </source>
</evidence>
<dbReference type="GO" id="GO:0045944">
    <property type="term" value="P:positive regulation of transcription by RNA polymerase II"/>
    <property type="evidence" value="ECO:0007669"/>
    <property type="project" value="TreeGrafter"/>
</dbReference>
<name>A0A9Q9EQA6_9PEZI</name>
<dbReference type="Gene3D" id="4.10.240.10">
    <property type="entry name" value="Zn(2)-C6 fungal-type DNA-binding domain"/>
    <property type="match status" value="1"/>
</dbReference>
<dbReference type="PANTHER" id="PTHR47540">
    <property type="entry name" value="THIAMINE REPRESSIBLE GENES REGULATORY PROTEIN THI5"/>
    <property type="match status" value="1"/>
</dbReference>
<evidence type="ECO:0000256" key="5">
    <source>
        <dbReference type="ARBA" id="ARBA00023163"/>
    </source>
</evidence>
<dbReference type="Pfam" id="PF00172">
    <property type="entry name" value="Zn_clus"/>
    <property type="match status" value="1"/>
</dbReference>
<dbReference type="CDD" id="cd00067">
    <property type="entry name" value="GAL4"/>
    <property type="match status" value="1"/>
</dbReference>